<proteinExistence type="predicted"/>
<sequence>MTYFPIGRRMYHLRHENGFSRPDKLQIPREYPGHRYWEQIYDETNSILQPKNLRLPYNKADMLAIQHATLKGECKDGIRDHLFTVNKYAHDLPLTPEDRANVERQGRLVEVDKKWNPAMDHPVGTCYSRDLPLVAVDHLNTWDEVNISVRETKEDEEWIVPTTTELALTFLNARTKIAFEMFHQGRNPHKHLPSIEQDWKFSQSTLFDNILLHPPRKVIFSCSIGACNPYSEMLLLAKLSRAGGDHVNKNTASYVRCLDGRVMNDVARGGRKFEPWDLFQIVAISGQEDFPLAIDEMLYPYLLKELPWERNNYLKSHWTHPDNAHPSFTGLVLKAKAQGGSGELNYIGSSIRAPRS</sequence>
<dbReference type="GeneID" id="28967763"/>
<name>A0A1A6A8F7_9TREE</name>
<organism evidence="1">
    <name type="scientific">Kwoniella dejecticola CBS 10117</name>
    <dbReference type="NCBI Taxonomy" id="1296121"/>
    <lineage>
        <taxon>Eukaryota</taxon>
        <taxon>Fungi</taxon>
        <taxon>Dikarya</taxon>
        <taxon>Basidiomycota</taxon>
        <taxon>Agaricomycotina</taxon>
        <taxon>Tremellomycetes</taxon>
        <taxon>Tremellales</taxon>
        <taxon>Cryptococcaceae</taxon>
        <taxon>Kwoniella</taxon>
    </lineage>
</organism>
<dbReference type="EMBL" id="CP144533">
    <property type="protein sequence ID" value="WWC61461.1"/>
    <property type="molecule type" value="Genomic_DNA"/>
</dbReference>
<protein>
    <submittedName>
        <fullName evidence="1">Uncharacterized protein</fullName>
    </submittedName>
</protein>
<reference evidence="2" key="3">
    <citation type="submission" date="2024-02" db="EMBL/GenBank/DDBJ databases">
        <title>Comparative genomics of Cryptococcus and Kwoniella reveals pathogenesis evolution and contrasting modes of karyotype evolution via chromosome fusion or intercentromeric recombination.</title>
        <authorList>
            <person name="Coelho M.A."/>
            <person name="David-Palma M."/>
            <person name="Shea T."/>
            <person name="Bowers K."/>
            <person name="McGinley-Smith S."/>
            <person name="Mohammad A.W."/>
            <person name="Gnirke A."/>
            <person name="Yurkov A.M."/>
            <person name="Nowrousian M."/>
            <person name="Sun S."/>
            <person name="Cuomo C.A."/>
            <person name="Heitman J."/>
        </authorList>
    </citation>
    <scope>NUCLEOTIDE SEQUENCE</scope>
    <source>
        <strain evidence="2">CBS 10117</strain>
    </source>
</reference>
<keyword evidence="3" id="KW-1185">Reference proteome</keyword>
<dbReference type="EMBL" id="KI894030">
    <property type="protein sequence ID" value="OBR86340.1"/>
    <property type="molecule type" value="Genomic_DNA"/>
</dbReference>
<accession>A0A1A6A8F7</accession>
<reference evidence="2" key="2">
    <citation type="submission" date="2013-07" db="EMBL/GenBank/DDBJ databases">
        <authorList>
            <consortium name="The Broad Institute Genome Sequencing Platform"/>
            <person name="Cuomo C."/>
            <person name="Litvintseva A."/>
            <person name="Chen Y."/>
            <person name="Heitman J."/>
            <person name="Sun S."/>
            <person name="Springer D."/>
            <person name="Dromer F."/>
            <person name="Young S.K."/>
            <person name="Zeng Q."/>
            <person name="Gargeya S."/>
            <person name="Fitzgerald M."/>
            <person name="Abouelleil A."/>
            <person name="Alvarado L."/>
            <person name="Berlin A.M."/>
            <person name="Chapman S.B."/>
            <person name="Dewar J."/>
            <person name="Goldberg J."/>
            <person name="Griggs A."/>
            <person name="Gujja S."/>
            <person name="Hansen M."/>
            <person name="Howarth C."/>
            <person name="Imamovic A."/>
            <person name="Larimer J."/>
            <person name="McCowan C."/>
            <person name="Murphy C."/>
            <person name="Pearson M."/>
            <person name="Priest M."/>
            <person name="Roberts A."/>
            <person name="Saif S."/>
            <person name="Shea T."/>
            <person name="Sykes S."/>
            <person name="Wortman J."/>
            <person name="Nusbaum C."/>
            <person name="Birren B."/>
        </authorList>
    </citation>
    <scope>NUCLEOTIDE SEQUENCE</scope>
    <source>
        <strain evidence="2">CBS 10117</strain>
    </source>
</reference>
<gene>
    <name evidence="1" type="ORF">I303_04064</name>
    <name evidence="2" type="ORF">I303_104045</name>
</gene>
<evidence type="ECO:0000313" key="2">
    <source>
        <dbReference type="EMBL" id="WWC61461.1"/>
    </source>
</evidence>
<evidence type="ECO:0000313" key="1">
    <source>
        <dbReference type="EMBL" id="OBR86340.1"/>
    </source>
</evidence>
<reference evidence="1" key="1">
    <citation type="submission" date="2013-07" db="EMBL/GenBank/DDBJ databases">
        <title>The Genome Sequence of Cryptococcus dejecticola CBS10117.</title>
        <authorList>
            <consortium name="The Broad Institute Genome Sequencing Platform"/>
            <person name="Cuomo C."/>
            <person name="Litvintseva A."/>
            <person name="Chen Y."/>
            <person name="Heitman J."/>
            <person name="Sun S."/>
            <person name="Springer D."/>
            <person name="Dromer F."/>
            <person name="Young S.K."/>
            <person name="Zeng Q."/>
            <person name="Gargeya S."/>
            <person name="Fitzgerald M."/>
            <person name="Abouelleil A."/>
            <person name="Alvarado L."/>
            <person name="Berlin A.M."/>
            <person name="Chapman S.B."/>
            <person name="Dewar J."/>
            <person name="Goldberg J."/>
            <person name="Griggs A."/>
            <person name="Gujja S."/>
            <person name="Hansen M."/>
            <person name="Howarth C."/>
            <person name="Imamovic A."/>
            <person name="Larimer J."/>
            <person name="McCowan C."/>
            <person name="Murphy C."/>
            <person name="Pearson M."/>
            <person name="Priest M."/>
            <person name="Roberts A."/>
            <person name="Saif S."/>
            <person name="Shea T."/>
            <person name="Sykes S."/>
            <person name="Wortman J."/>
            <person name="Nusbaum C."/>
            <person name="Birren B."/>
        </authorList>
    </citation>
    <scope>NUCLEOTIDE SEQUENCE [LARGE SCALE GENOMIC DNA]</scope>
    <source>
        <strain evidence="1">CBS 10117</strain>
    </source>
</reference>
<dbReference type="KEGG" id="kdj:28967763"/>
<dbReference type="AlphaFoldDB" id="A0A1A6A8F7"/>
<evidence type="ECO:0000313" key="3">
    <source>
        <dbReference type="Proteomes" id="UP000078595"/>
    </source>
</evidence>
<dbReference type="VEuPathDB" id="FungiDB:I303_04064"/>
<dbReference type="RefSeq" id="XP_018264182.1">
    <property type="nucleotide sequence ID" value="XM_018407374.1"/>
</dbReference>
<dbReference type="Proteomes" id="UP000078595">
    <property type="component" value="Chromosome 4"/>
</dbReference>